<keyword evidence="11" id="KW-1185">Reference proteome</keyword>
<sequence>MSKFWLEDTIPNPEQAVKQAVSIGDKFLDWVTNVDMWTNVLFSGIRIIILFFVSRVIIRVVSKIIDKSLARQEQSRMNVNPRRFATVAELLKNVTAVTCNFIMVLLILSEFNFHLGPLLAGAGVLGLAIGFGAQSLVKDVITGFFIILEDQFAVGDVIQTGSFKGTVEMIGLRTTRIVSPTGEVYILPNGSIASVTNYSLSNALAVVDLPMKNERNLEETVALIKQALTGIQQRDPNVISVPNVLGVQSLNTSEYVIRIVAECMPNTKGDVERQIQADVKQALEYEDMMKQAQAELAAGKEGNNEMGEG</sequence>
<dbReference type="GO" id="GO:0005886">
    <property type="term" value="C:plasma membrane"/>
    <property type="evidence" value="ECO:0007669"/>
    <property type="project" value="UniProtKB-SubCell"/>
</dbReference>
<feature type="transmembrane region" description="Helical" evidence="7">
    <location>
        <begin position="115"/>
        <end position="137"/>
    </location>
</feature>
<keyword evidence="5 7" id="KW-1133">Transmembrane helix</keyword>
<evidence type="ECO:0000259" key="9">
    <source>
        <dbReference type="Pfam" id="PF21088"/>
    </source>
</evidence>
<gene>
    <name evidence="10" type="ORF">BK138_20380</name>
</gene>
<protein>
    <submittedName>
        <fullName evidence="10">Mechanosensitive ion channel protein MscS</fullName>
    </submittedName>
</protein>
<dbReference type="EMBL" id="MRTP01000005">
    <property type="protein sequence ID" value="OMF53250.1"/>
    <property type="molecule type" value="Genomic_DNA"/>
</dbReference>
<proteinExistence type="inferred from homology"/>
<evidence type="ECO:0000313" key="11">
    <source>
        <dbReference type="Proteomes" id="UP000187172"/>
    </source>
</evidence>
<dbReference type="Proteomes" id="UP000187172">
    <property type="component" value="Unassembled WGS sequence"/>
</dbReference>
<evidence type="ECO:0000313" key="10">
    <source>
        <dbReference type="EMBL" id="OMF53250.1"/>
    </source>
</evidence>
<dbReference type="Gene3D" id="1.10.287.1260">
    <property type="match status" value="1"/>
</dbReference>
<dbReference type="InterPro" id="IPR049142">
    <property type="entry name" value="MS_channel_1st"/>
</dbReference>
<feature type="transmembrane region" description="Helical" evidence="7">
    <location>
        <begin position="90"/>
        <end position="109"/>
    </location>
</feature>
<dbReference type="STRING" id="297318.BK138_20380"/>
<evidence type="ECO:0000256" key="4">
    <source>
        <dbReference type="ARBA" id="ARBA00022692"/>
    </source>
</evidence>
<keyword evidence="3" id="KW-1003">Cell membrane</keyword>
<dbReference type="InterPro" id="IPR045276">
    <property type="entry name" value="YbiO_bact"/>
</dbReference>
<evidence type="ECO:0000259" key="8">
    <source>
        <dbReference type="Pfam" id="PF00924"/>
    </source>
</evidence>
<dbReference type="Gene3D" id="2.30.30.60">
    <property type="match status" value="1"/>
</dbReference>
<feature type="domain" description="Mechanosensitive ion channel MscS" evidence="8">
    <location>
        <begin position="136"/>
        <end position="199"/>
    </location>
</feature>
<evidence type="ECO:0000256" key="2">
    <source>
        <dbReference type="ARBA" id="ARBA00008017"/>
    </source>
</evidence>
<reference evidence="10 11" key="1">
    <citation type="submission" date="2016-11" db="EMBL/GenBank/DDBJ databases">
        <title>Paenibacillus species isolates.</title>
        <authorList>
            <person name="Beno S.M."/>
        </authorList>
    </citation>
    <scope>NUCLEOTIDE SEQUENCE [LARGE SCALE GENOMIC DNA]</scope>
    <source>
        <strain evidence="10 11">FSL R5-0378</strain>
    </source>
</reference>
<comment type="caution">
    <text evidence="10">The sequence shown here is derived from an EMBL/GenBank/DDBJ whole genome shotgun (WGS) entry which is preliminary data.</text>
</comment>
<feature type="domain" description="Mechanosensitive ion channel transmembrane helices 2/3" evidence="9">
    <location>
        <begin position="93"/>
        <end position="134"/>
    </location>
</feature>
<keyword evidence="6 7" id="KW-0472">Membrane</keyword>
<dbReference type="RefSeq" id="WP_076172491.1">
    <property type="nucleotide sequence ID" value="NZ_MRTP01000005.1"/>
</dbReference>
<dbReference type="FunFam" id="1.10.287.1260:FF:000005">
    <property type="entry name" value="Mechanosensitive ion channel family protein"/>
    <property type="match status" value="1"/>
</dbReference>
<name>A0A1R1EN78_9BACL</name>
<dbReference type="AlphaFoldDB" id="A0A1R1EN78"/>
<organism evidence="10 11">
    <name type="scientific">Paenibacillus rhizosphaerae</name>
    <dbReference type="NCBI Taxonomy" id="297318"/>
    <lineage>
        <taxon>Bacteria</taxon>
        <taxon>Bacillati</taxon>
        <taxon>Bacillota</taxon>
        <taxon>Bacilli</taxon>
        <taxon>Bacillales</taxon>
        <taxon>Paenibacillaceae</taxon>
        <taxon>Paenibacillus</taxon>
    </lineage>
</organism>
<evidence type="ECO:0000256" key="7">
    <source>
        <dbReference type="SAM" id="Phobius"/>
    </source>
</evidence>
<evidence type="ECO:0000256" key="3">
    <source>
        <dbReference type="ARBA" id="ARBA00022475"/>
    </source>
</evidence>
<dbReference type="PANTHER" id="PTHR30460:SF0">
    <property type="entry name" value="MODERATE CONDUCTANCE MECHANOSENSITIVE CHANNEL YBIO"/>
    <property type="match status" value="1"/>
</dbReference>
<evidence type="ECO:0000256" key="5">
    <source>
        <dbReference type="ARBA" id="ARBA00022989"/>
    </source>
</evidence>
<evidence type="ECO:0000256" key="6">
    <source>
        <dbReference type="ARBA" id="ARBA00023136"/>
    </source>
</evidence>
<dbReference type="InterPro" id="IPR010920">
    <property type="entry name" value="LSM_dom_sf"/>
</dbReference>
<dbReference type="SUPFAM" id="SSF50182">
    <property type="entry name" value="Sm-like ribonucleoproteins"/>
    <property type="match status" value="1"/>
</dbReference>
<accession>A0A1R1EN78</accession>
<evidence type="ECO:0000256" key="1">
    <source>
        <dbReference type="ARBA" id="ARBA00004651"/>
    </source>
</evidence>
<keyword evidence="4 7" id="KW-0812">Transmembrane</keyword>
<dbReference type="Gene3D" id="3.30.70.100">
    <property type="match status" value="1"/>
</dbReference>
<feature type="transmembrane region" description="Helical" evidence="7">
    <location>
        <begin position="36"/>
        <end position="58"/>
    </location>
</feature>
<comment type="similarity">
    <text evidence="2">Belongs to the MscS (TC 1.A.23) family.</text>
</comment>
<dbReference type="GO" id="GO:0008381">
    <property type="term" value="F:mechanosensitive monoatomic ion channel activity"/>
    <property type="evidence" value="ECO:0007669"/>
    <property type="project" value="InterPro"/>
</dbReference>
<dbReference type="PANTHER" id="PTHR30460">
    <property type="entry name" value="MODERATE CONDUCTANCE MECHANOSENSITIVE CHANNEL YBIO"/>
    <property type="match status" value="1"/>
</dbReference>
<dbReference type="Pfam" id="PF00924">
    <property type="entry name" value="MS_channel_2nd"/>
    <property type="match status" value="1"/>
</dbReference>
<dbReference type="SUPFAM" id="SSF82861">
    <property type="entry name" value="Mechanosensitive channel protein MscS (YggB), transmembrane region"/>
    <property type="match status" value="1"/>
</dbReference>
<comment type="subcellular location">
    <subcellularLocation>
        <location evidence="1">Cell membrane</location>
        <topology evidence="1">Multi-pass membrane protein</topology>
    </subcellularLocation>
</comment>
<dbReference type="InterPro" id="IPR006685">
    <property type="entry name" value="MscS_channel_2nd"/>
</dbReference>
<dbReference type="InterPro" id="IPR023408">
    <property type="entry name" value="MscS_beta-dom_sf"/>
</dbReference>
<dbReference type="InterPro" id="IPR011014">
    <property type="entry name" value="MscS_channel_TM-2"/>
</dbReference>
<dbReference type="Pfam" id="PF21088">
    <property type="entry name" value="MS_channel_1st"/>
    <property type="match status" value="1"/>
</dbReference>